<name>A0AAN9QIW8_CANGL</name>
<evidence type="ECO:0000313" key="2">
    <source>
        <dbReference type="Proteomes" id="UP001367508"/>
    </source>
</evidence>
<protein>
    <submittedName>
        <fullName evidence="1">Uncharacterized protein</fullName>
    </submittedName>
</protein>
<gene>
    <name evidence="1" type="ORF">VNO77_19901</name>
</gene>
<accession>A0AAN9QIW8</accession>
<sequence>MGPTSILPLLLFCMPLLVLRAWGGIRLTTLGPLPSMPRGRIVTGDEWLLLAISRIRVAYVVIAIFSYPRFDHFDVGELWSKVDTTKTGPLIQTNQLRRELTWRDVQVDWFERDLRLILFFCWVPNVENSSIFLTPRLVECDSACACWAMVIDSTWSRSRLTVHDVYGTSSRLFVLKPNPLGSSAPPLTHPPFFINFDSWAVSYLERIPAPWAMRSVVSHTKSYAIEQGIKLYLFGRGPRVYGLGTQFNQPLHGTQLFMSSVLPTRDSLISSSRLGPYSLNPVTHAASVGNSFLPPLLKVIYAAPSPCLSSSPSNSAKT</sequence>
<organism evidence="1 2">
    <name type="scientific">Canavalia gladiata</name>
    <name type="common">Sword bean</name>
    <name type="synonym">Dolichos gladiatus</name>
    <dbReference type="NCBI Taxonomy" id="3824"/>
    <lineage>
        <taxon>Eukaryota</taxon>
        <taxon>Viridiplantae</taxon>
        <taxon>Streptophyta</taxon>
        <taxon>Embryophyta</taxon>
        <taxon>Tracheophyta</taxon>
        <taxon>Spermatophyta</taxon>
        <taxon>Magnoliopsida</taxon>
        <taxon>eudicotyledons</taxon>
        <taxon>Gunneridae</taxon>
        <taxon>Pentapetalae</taxon>
        <taxon>rosids</taxon>
        <taxon>fabids</taxon>
        <taxon>Fabales</taxon>
        <taxon>Fabaceae</taxon>
        <taxon>Papilionoideae</taxon>
        <taxon>50 kb inversion clade</taxon>
        <taxon>NPAAA clade</taxon>
        <taxon>indigoferoid/millettioid clade</taxon>
        <taxon>Phaseoleae</taxon>
        <taxon>Canavalia</taxon>
    </lineage>
</organism>
<comment type="caution">
    <text evidence="1">The sequence shown here is derived from an EMBL/GenBank/DDBJ whole genome shotgun (WGS) entry which is preliminary data.</text>
</comment>
<proteinExistence type="predicted"/>
<dbReference type="Proteomes" id="UP001367508">
    <property type="component" value="Unassembled WGS sequence"/>
</dbReference>
<dbReference type="EMBL" id="JAYMYQ010000004">
    <property type="protein sequence ID" value="KAK7339245.1"/>
    <property type="molecule type" value="Genomic_DNA"/>
</dbReference>
<evidence type="ECO:0000313" key="1">
    <source>
        <dbReference type="EMBL" id="KAK7339245.1"/>
    </source>
</evidence>
<dbReference type="AlphaFoldDB" id="A0AAN9QIW8"/>
<reference evidence="1 2" key="1">
    <citation type="submission" date="2024-01" db="EMBL/GenBank/DDBJ databases">
        <title>The genomes of 5 underutilized Papilionoideae crops provide insights into root nodulation and disease resistanc.</title>
        <authorList>
            <person name="Jiang F."/>
        </authorList>
    </citation>
    <scope>NUCLEOTIDE SEQUENCE [LARGE SCALE GENOMIC DNA]</scope>
    <source>
        <strain evidence="1">LVBAO_FW01</strain>
        <tissue evidence="1">Leaves</tissue>
    </source>
</reference>
<keyword evidence="2" id="KW-1185">Reference proteome</keyword>